<dbReference type="GO" id="GO:0016747">
    <property type="term" value="F:acyltransferase activity, transferring groups other than amino-acyl groups"/>
    <property type="evidence" value="ECO:0007669"/>
    <property type="project" value="InterPro"/>
</dbReference>
<name>A0A317XHW8_9BASI</name>
<dbReference type="PROSITE" id="PS51186">
    <property type="entry name" value="GNAT"/>
    <property type="match status" value="1"/>
</dbReference>
<keyword evidence="4" id="KW-1185">Reference proteome</keyword>
<dbReference type="Gene3D" id="3.40.630.30">
    <property type="match status" value="1"/>
</dbReference>
<evidence type="ECO:0000259" key="2">
    <source>
        <dbReference type="PROSITE" id="PS51186"/>
    </source>
</evidence>
<evidence type="ECO:0000256" key="1">
    <source>
        <dbReference type="SAM" id="MobiDB-lite"/>
    </source>
</evidence>
<protein>
    <recommendedName>
        <fullName evidence="2">N-acetyltransferase domain-containing protein</fullName>
    </recommendedName>
</protein>
<gene>
    <name evidence="3" type="ORF">BCV70DRAFT_221462</name>
</gene>
<feature type="domain" description="N-acetyltransferase" evidence="2">
    <location>
        <begin position="56"/>
        <end position="233"/>
    </location>
</feature>
<dbReference type="InParanoid" id="A0A317XHW8"/>
<dbReference type="OrthoDB" id="2545846at2759"/>
<reference evidence="3 4" key="1">
    <citation type="journal article" date="2018" name="Mol. Biol. Evol.">
        <title>Broad Genomic Sampling Reveals a Smut Pathogenic Ancestry of the Fungal Clade Ustilaginomycotina.</title>
        <authorList>
            <person name="Kijpornyongpan T."/>
            <person name="Mondo S.J."/>
            <person name="Barry K."/>
            <person name="Sandor L."/>
            <person name="Lee J."/>
            <person name="Lipzen A."/>
            <person name="Pangilinan J."/>
            <person name="LaButti K."/>
            <person name="Hainaut M."/>
            <person name="Henrissat B."/>
            <person name="Grigoriev I.V."/>
            <person name="Spatafora J.W."/>
            <person name="Aime M.C."/>
        </authorList>
    </citation>
    <scope>NUCLEOTIDE SEQUENCE [LARGE SCALE GENOMIC DNA]</scope>
    <source>
        <strain evidence="3 4">MCA 3645</strain>
    </source>
</reference>
<sequence length="282" mass="30957">MKVSASPTGDDRQETRASPSTTSSHGASASPPTVFVRDGSVPKSSHKAAKTQHHIARILTLTEAVWARIYRDGVATGNAGLTVESIPSWKDFDALMLKRHRFIAADPKDNRTLGWVSCFRPFPSLSLLCQDAEQELDGTRGGDVLELVLFVAAEERGKGVGNILLKTIIESIETDIRCSTVQASFFPENTPAKALFASNGFHPVATRTAIGRMQDGPTKGQWRDLIIMEKKIPDWTQSDHQCATTALDQTSTHALEPAETMFANLMDSTVDPNHLFKRPRHH</sequence>
<feature type="region of interest" description="Disordered" evidence="1">
    <location>
        <begin position="1"/>
        <end position="49"/>
    </location>
</feature>
<organism evidence="3 4">
    <name type="scientific">Testicularia cyperi</name>
    <dbReference type="NCBI Taxonomy" id="1882483"/>
    <lineage>
        <taxon>Eukaryota</taxon>
        <taxon>Fungi</taxon>
        <taxon>Dikarya</taxon>
        <taxon>Basidiomycota</taxon>
        <taxon>Ustilaginomycotina</taxon>
        <taxon>Ustilaginomycetes</taxon>
        <taxon>Ustilaginales</taxon>
        <taxon>Anthracoideaceae</taxon>
        <taxon>Testicularia</taxon>
    </lineage>
</organism>
<feature type="compositionally biased region" description="Polar residues" evidence="1">
    <location>
        <begin position="16"/>
        <end position="31"/>
    </location>
</feature>
<dbReference type="Proteomes" id="UP000246740">
    <property type="component" value="Unassembled WGS sequence"/>
</dbReference>
<evidence type="ECO:0000313" key="3">
    <source>
        <dbReference type="EMBL" id="PWY97651.1"/>
    </source>
</evidence>
<dbReference type="Pfam" id="PF00583">
    <property type="entry name" value="Acetyltransf_1"/>
    <property type="match status" value="1"/>
</dbReference>
<evidence type="ECO:0000313" key="4">
    <source>
        <dbReference type="Proteomes" id="UP000246740"/>
    </source>
</evidence>
<dbReference type="EMBL" id="KZ819204">
    <property type="protein sequence ID" value="PWY97651.1"/>
    <property type="molecule type" value="Genomic_DNA"/>
</dbReference>
<dbReference type="InterPro" id="IPR000182">
    <property type="entry name" value="GNAT_dom"/>
</dbReference>
<accession>A0A317XHW8</accession>
<proteinExistence type="predicted"/>
<dbReference type="SUPFAM" id="SSF55729">
    <property type="entry name" value="Acyl-CoA N-acyltransferases (Nat)"/>
    <property type="match status" value="1"/>
</dbReference>
<dbReference type="InterPro" id="IPR016181">
    <property type="entry name" value="Acyl_CoA_acyltransferase"/>
</dbReference>
<dbReference type="AlphaFoldDB" id="A0A317XHW8"/>